<dbReference type="PROSITE" id="PS50926">
    <property type="entry name" value="TRAM"/>
    <property type="match status" value="1"/>
</dbReference>
<dbReference type="PROSITE" id="PS01231">
    <property type="entry name" value="TRMA_2"/>
    <property type="match status" value="1"/>
</dbReference>
<evidence type="ECO:0000259" key="7">
    <source>
        <dbReference type="PROSITE" id="PS50926"/>
    </source>
</evidence>
<protein>
    <recommendedName>
        <fullName evidence="7">TRAM domain-containing protein</fullName>
    </recommendedName>
</protein>
<dbReference type="AlphaFoldDB" id="A0AB34ILP0"/>
<feature type="binding site" evidence="4">
    <location>
        <position position="408"/>
    </location>
    <ligand>
        <name>S-adenosyl-L-methionine</name>
        <dbReference type="ChEBI" id="CHEBI:59789"/>
    </ligand>
</feature>
<dbReference type="Proteomes" id="UP001515480">
    <property type="component" value="Unassembled WGS sequence"/>
</dbReference>
<evidence type="ECO:0000256" key="5">
    <source>
        <dbReference type="PROSITE-ProRule" id="PRU10015"/>
    </source>
</evidence>
<evidence type="ECO:0000256" key="3">
    <source>
        <dbReference type="ARBA" id="ARBA00022691"/>
    </source>
</evidence>
<feature type="binding site" evidence="4">
    <location>
        <position position="311"/>
    </location>
    <ligand>
        <name>S-adenosyl-L-methionine</name>
        <dbReference type="ChEBI" id="CHEBI:59789"/>
    </ligand>
</feature>
<reference evidence="8 9" key="1">
    <citation type="journal article" date="2024" name="Science">
        <title>Giant polyketide synthase enzymes in the biosynthesis of giant marine polyether toxins.</title>
        <authorList>
            <person name="Fallon T.R."/>
            <person name="Shende V.V."/>
            <person name="Wierzbicki I.H."/>
            <person name="Pendleton A.L."/>
            <person name="Watervoot N.F."/>
            <person name="Auber R.P."/>
            <person name="Gonzalez D.J."/>
            <person name="Wisecaver J.H."/>
            <person name="Moore B.S."/>
        </authorList>
    </citation>
    <scope>NUCLEOTIDE SEQUENCE [LARGE SCALE GENOMIC DNA]</scope>
    <source>
        <strain evidence="8 9">12B1</strain>
    </source>
</reference>
<gene>
    <name evidence="8" type="ORF">AB1Y20_013056</name>
</gene>
<evidence type="ECO:0000313" key="8">
    <source>
        <dbReference type="EMBL" id="KAL1500399.1"/>
    </source>
</evidence>
<organism evidence="8 9">
    <name type="scientific">Prymnesium parvum</name>
    <name type="common">Toxic golden alga</name>
    <dbReference type="NCBI Taxonomy" id="97485"/>
    <lineage>
        <taxon>Eukaryota</taxon>
        <taxon>Haptista</taxon>
        <taxon>Haptophyta</taxon>
        <taxon>Prymnesiophyceae</taxon>
        <taxon>Prymnesiales</taxon>
        <taxon>Prymnesiaceae</taxon>
        <taxon>Prymnesium</taxon>
    </lineage>
</organism>
<sequence length="494" mass="53720">MALALLAMELARRRMNPGTHGVSMLATRQPPDERSTDWPFAFHELLELEIEDVTSRGDGVARVFPPLPPPHAEDPEALGRPSASDAAGRAPTGRSAGWVVLVPFCLPGEKVVARVRRNCKTYSVAELLEVRTASAERREPGCRFFGECGGCQYQHVDYGAQLRLKRSHAREQLRRIGGLGFLPLEELVLPTVGSPREYNYRSKLTPHYGEAGSGPTPIGFLSHGDERVMVDIPECAIAMEPINRALPAVRAAALHAAAREAKGVRRRPSGKPGSSLLLRATGDGVVTDPAEEVVEVVGALELRFKAADFFQNNPFLLPRLVEYVVAQAAGRGSRFLIDAYSGSGLFALSAAGLFEQILGVETSVAAVDCATRNAEFNGIRNVRFVAGKAESIFDVVHFASAETAMIIDPPRKGCDAAFLEQLLIFKPHRVVYVSCGPDTQARDLRALISGGYQLEQVQPFDMFPHTRHLETVACLQWRADTAPISMTTEAAMSD</sequence>
<dbReference type="GO" id="GO:0008033">
    <property type="term" value="P:tRNA processing"/>
    <property type="evidence" value="ECO:0007669"/>
    <property type="project" value="InterPro"/>
</dbReference>
<feature type="binding site" evidence="4">
    <location>
        <position position="340"/>
    </location>
    <ligand>
        <name>S-adenosyl-L-methionine</name>
        <dbReference type="ChEBI" id="CHEBI:59789"/>
    </ligand>
</feature>
<dbReference type="PANTHER" id="PTHR11061">
    <property type="entry name" value="RNA M5U METHYLTRANSFERASE"/>
    <property type="match status" value="1"/>
</dbReference>
<dbReference type="GO" id="GO:0030697">
    <property type="term" value="F:tRNA (uracil(54)-C5)-methyltransferase activity, S-adenosyl methionine-dependent"/>
    <property type="evidence" value="ECO:0007669"/>
    <property type="project" value="InterPro"/>
</dbReference>
<feature type="active site" evidence="5">
    <location>
        <position position="435"/>
    </location>
</feature>
<feature type="binding site" evidence="4">
    <location>
        <position position="361"/>
    </location>
    <ligand>
        <name>S-adenosyl-L-methionine</name>
        <dbReference type="ChEBI" id="CHEBI:59789"/>
    </ligand>
</feature>
<evidence type="ECO:0000256" key="2">
    <source>
        <dbReference type="ARBA" id="ARBA00022679"/>
    </source>
</evidence>
<dbReference type="InterPro" id="IPR025795">
    <property type="entry name" value="tRNA_(uracil-5-)_MeTrfase"/>
</dbReference>
<dbReference type="Pfam" id="PF05958">
    <property type="entry name" value="tRNA_U5-meth_tr"/>
    <property type="match status" value="1"/>
</dbReference>
<keyword evidence="3 4" id="KW-0949">S-adenosyl-L-methionine</keyword>
<dbReference type="GO" id="GO:0009451">
    <property type="term" value="P:RNA modification"/>
    <property type="evidence" value="ECO:0007669"/>
    <property type="project" value="UniProtKB-ARBA"/>
</dbReference>
<dbReference type="SUPFAM" id="SSF53335">
    <property type="entry name" value="S-adenosyl-L-methionine-dependent methyltransferases"/>
    <property type="match status" value="1"/>
</dbReference>
<evidence type="ECO:0000313" key="9">
    <source>
        <dbReference type="Proteomes" id="UP001515480"/>
    </source>
</evidence>
<dbReference type="EMBL" id="JBGBPQ010000023">
    <property type="protein sequence ID" value="KAL1500399.1"/>
    <property type="molecule type" value="Genomic_DNA"/>
</dbReference>
<keyword evidence="9" id="KW-1185">Reference proteome</keyword>
<dbReference type="Gene3D" id="3.40.50.150">
    <property type="entry name" value="Vaccinia Virus protein VP39"/>
    <property type="match status" value="2"/>
</dbReference>
<dbReference type="PROSITE" id="PS01230">
    <property type="entry name" value="TRMA_1"/>
    <property type="match status" value="1"/>
</dbReference>
<keyword evidence="1 4" id="KW-0489">Methyltransferase</keyword>
<dbReference type="PROSITE" id="PS51622">
    <property type="entry name" value="SAM_MT_RNA_M5U_2"/>
    <property type="match status" value="1"/>
</dbReference>
<dbReference type="Gene3D" id="2.40.50.140">
    <property type="entry name" value="Nucleic acid-binding proteins"/>
    <property type="match status" value="1"/>
</dbReference>
<dbReference type="InterPro" id="IPR030390">
    <property type="entry name" value="MeTrfase_TrmA_AS"/>
</dbReference>
<evidence type="ECO:0000256" key="6">
    <source>
        <dbReference type="SAM" id="MobiDB-lite"/>
    </source>
</evidence>
<dbReference type="InterPro" id="IPR002792">
    <property type="entry name" value="TRAM_dom"/>
</dbReference>
<accession>A0AB34ILP0</accession>
<dbReference type="InterPro" id="IPR030391">
    <property type="entry name" value="MeTrfase_TrmA_CS"/>
</dbReference>
<evidence type="ECO:0000256" key="4">
    <source>
        <dbReference type="PROSITE-ProRule" id="PRU01024"/>
    </source>
</evidence>
<dbReference type="PROSITE" id="PS51687">
    <property type="entry name" value="SAM_MT_RNA_M5U"/>
    <property type="match status" value="1"/>
</dbReference>
<dbReference type="GO" id="GO:0032259">
    <property type="term" value="P:methylation"/>
    <property type="evidence" value="ECO:0007669"/>
    <property type="project" value="UniProtKB-KW"/>
</dbReference>
<dbReference type="InterPro" id="IPR012340">
    <property type="entry name" value="NA-bd_OB-fold"/>
</dbReference>
<dbReference type="PANTHER" id="PTHR11061:SF30">
    <property type="entry name" value="TRNA (URACIL(54)-C(5))-METHYLTRANSFERASE"/>
    <property type="match status" value="1"/>
</dbReference>
<name>A0AB34ILP0_PRYPA</name>
<feature type="domain" description="TRAM" evidence="7">
    <location>
        <begin position="39"/>
        <end position="129"/>
    </location>
</feature>
<feature type="active site" description="Nucleophile" evidence="4">
    <location>
        <position position="435"/>
    </location>
</feature>
<comment type="caution">
    <text evidence="8">The sequence shown here is derived from an EMBL/GenBank/DDBJ whole genome shotgun (WGS) entry which is preliminary data.</text>
</comment>
<dbReference type="CDD" id="cd02440">
    <property type="entry name" value="AdoMet_MTases"/>
    <property type="match status" value="1"/>
</dbReference>
<evidence type="ECO:0000256" key="1">
    <source>
        <dbReference type="ARBA" id="ARBA00022603"/>
    </source>
</evidence>
<comment type="similarity">
    <text evidence="4">Belongs to the class I-like SAM-binding methyltransferase superfamily. RNA M5U methyltransferase family.</text>
</comment>
<keyword evidence="2 4" id="KW-0808">Transferase</keyword>
<dbReference type="InterPro" id="IPR010280">
    <property type="entry name" value="U5_MeTrfase_fam"/>
</dbReference>
<dbReference type="InterPro" id="IPR029063">
    <property type="entry name" value="SAM-dependent_MTases_sf"/>
</dbReference>
<proteinExistence type="inferred from homology"/>
<feature type="region of interest" description="Disordered" evidence="6">
    <location>
        <begin position="62"/>
        <end position="90"/>
    </location>
</feature>